<comment type="caution">
    <text evidence="1">The sequence shown here is derived from an EMBL/GenBank/DDBJ whole genome shotgun (WGS) entry which is preliminary data.</text>
</comment>
<keyword evidence="2" id="KW-1185">Reference proteome</keyword>
<proteinExistence type="predicted"/>
<evidence type="ECO:0000313" key="1">
    <source>
        <dbReference type="EMBL" id="KAL1243178.1"/>
    </source>
</evidence>
<dbReference type="EMBL" id="JBEUSY010000170">
    <property type="protein sequence ID" value="KAL1243178.1"/>
    <property type="molecule type" value="Genomic_DNA"/>
</dbReference>
<evidence type="ECO:0000313" key="2">
    <source>
        <dbReference type="Proteomes" id="UP001558632"/>
    </source>
</evidence>
<name>A0ABR3KRF6_TRISP</name>
<organism evidence="1 2">
    <name type="scientific">Trichinella spiralis</name>
    <name type="common">Trichina worm</name>
    <dbReference type="NCBI Taxonomy" id="6334"/>
    <lineage>
        <taxon>Eukaryota</taxon>
        <taxon>Metazoa</taxon>
        <taxon>Ecdysozoa</taxon>
        <taxon>Nematoda</taxon>
        <taxon>Enoplea</taxon>
        <taxon>Dorylaimia</taxon>
        <taxon>Trichinellida</taxon>
        <taxon>Trichinellidae</taxon>
        <taxon>Trichinella</taxon>
    </lineage>
</organism>
<reference evidence="1 2" key="1">
    <citation type="submission" date="2024-07" db="EMBL/GenBank/DDBJ databases">
        <title>Enhanced genomic and transcriptomic resources for Trichinella pseudospiralis and T. spiralis underpin the discovery of pronounced molecular differences between stages and species.</title>
        <authorList>
            <person name="Pasi K.K."/>
            <person name="La Rosa G."/>
            <person name="Gomez-Morales M.A."/>
            <person name="Tosini F."/>
            <person name="Sumanam S."/>
            <person name="Young N.D."/>
            <person name="Chang B.C."/>
            <person name="Robin G.B."/>
        </authorList>
    </citation>
    <scope>NUCLEOTIDE SEQUENCE [LARGE SCALE GENOMIC DNA]</scope>
    <source>
        <strain evidence="1">ISS534</strain>
    </source>
</reference>
<gene>
    <name evidence="1" type="ORF">TSPI_03585</name>
</gene>
<protein>
    <submittedName>
        <fullName evidence="1">Protein bride of sevenless</fullName>
    </submittedName>
</protein>
<accession>A0ABR3KRF6</accession>
<dbReference type="Proteomes" id="UP001558632">
    <property type="component" value="Unassembled WGS sequence"/>
</dbReference>
<sequence>MVAFPLNELLYRYLNANRRNAIATCICNFYLYQVISLILRRVACESESSILELVEELFCSTVHLYYIYNTVHQIFW</sequence>